<sequence length="221" mass="24243">MDQRKTPRPGNSESGKAKYRPQQSCLRCRERKVKCDRAKPCGACCARGLESECQYTTNSEERFQIGQAETIENLRRQVRELRKLLRETQPPGESGSSGDLQVEVYRPFGASEVQASHAAAASDSPGLVPQSRAESADTFQNPGSTGNVPIGFAYDQPIAPANSTAGILSDPERWKGKTVILQEILDTISACDDSRISPLIHIIRTSPTPEDAFMSIYQSIQ</sequence>
<evidence type="ECO:0000256" key="1">
    <source>
        <dbReference type="ARBA" id="ARBA00004123"/>
    </source>
</evidence>
<evidence type="ECO:0000256" key="5">
    <source>
        <dbReference type="ARBA" id="ARBA00023242"/>
    </source>
</evidence>
<dbReference type="CDD" id="cd00067">
    <property type="entry name" value="GAL4"/>
    <property type="match status" value="1"/>
</dbReference>
<evidence type="ECO:0000256" key="6">
    <source>
        <dbReference type="SAM" id="MobiDB-lite"/>
    </source>
</evidence>
<dbReference type="Gene3D" id="4.10.240.10">
    <property type="entry name" value="Zn(2)-C6 fungal-type DNA-binding domain"/>
    <property type="match status" value="1"/>
</dbReference>
<dbReference type="InterPro" id="IPR036864">
    <property type="entry name" value="Zn2-C6_fun-type_DNA-bd_sf"/>
</dbReference>
<keyword evidence="2" id="KW-0805">Transcription regulation</keyword>
<evidence type="ECO:0000313" key="8">
    <source>
        <dbReference type="EMBL" id="RWQ93911.1"/>
    </source>
</evidence>
<dbReference type="PANTHER" id="PTHR31001">
    <property type="entry name" value="UNCHARACTERIZED TRANSCRIPTIONAL REGULATORY PROTEIN"/>
    <property type="match status" value="1"/>
</dbReference>
<dbReference type="EMBL" id="RCNU01000008">
    <property type="protein sequence ID" value="RWQ93911.1"/>
    <property type="molecule type" value="Genomic_DNA"/>
</dbReference>
<dbReference type="GO" id="GO:0008270">
    <property type="term" value="F:zinc ion binding"/>
    <property type="evidence" value="ECO:0007669"/>
    <property type="project" value="InterPro"/>
</dbReference>
<dbReference type="InterPro" id="IPR001138">
    <property type="entry name" value="Zn2Cys6_DnaBD"/>
</dbReference>
<proteinExistence type="predicted"/>
<feature type="region of interest" description="Disordered" evidence="6">
    <location>
        <begin position="115"/>
        <end position="143"/>
    </location>
</feature>
<dbReference type="InterPro" id="IPR050613">
    <property type="entry name" value="Sec_Metabolite_Reg"/>
</dbReference>
<keyword evidence="9" id="KW-1185">Reference proteome</keyword>
<dbReference type="Pfam" id="PF00172">
    <property type="entry name" value="Zn_clus"/>
    <property type="match status" value="1"/>
</dbReference>
<name>A0A443HQ33_BYSSP</name>
<organism evidence="8 9">
    <name type="scientific">Byssochlamys spectabilis</name>
    <name type="common">Paecilomyces variotii</name>
    <dbReference type="NCBI Taxonomy" id="264951"/>
    <lineage>
        <taxon>Eukaryota</taxon>
        <taxon>Fungi</taxon>
        <taxon>Dikarya</taxon>
        <taxon>Ascomycota</taxon>
        <taxon>Pezizomycotina</taxon>
        <taxon>Eurotiomycetes</taxon>
        <taxon>Eurotiomycetidae</taxon>
        <taxon>Eurotiales</taxon>
        <taxon>Thermoascaceae</taxon>
        <taxon>Paecilomyces</taxon>
    </lineage>
</organism>
<evidence type="ECO:0000256" key="4">
    <source>
        <dbReference type="ARBA" id="ARBA00023163"/>
    </source>
</evidence>
<evidence type="ECO:0000259" key="7">
    <source>
        <dbReference type="PROSITE" id="PS50048"/>
    </source>
</evidence>
<dbReference type="SUPFAM" id="SSF57701">
    <property type="entry name" value="Zn2/Cys6 DNA-binding domain"/>
    <property type="match status" value="1"/>
</dbReference>
<keyword evidence="4" id="KW-0804">Transcription</keyword>
<evidence type="ECO:0000313" key="9">
    <source>
        <dbReference type="Proteomes" id="UP000283841"/>
    </source>
</evidence>
<dbReference type="Proteomes" id="UP000283841">
    <property type="component" value="Unassembled WGS sequence"/>
</dbReference>
<accession>A0A443HQ33</accession>
<comment type="subcellular location">
    <subcellularLocation>
        <location evidence="1">Nucleus</location>
    </subcellularLocation>
</comment>
<dbReference type="PANTHER" id="PTHR31001:SF89">
    <property type="entry name" value="ZN(2)-C6 FUNGAL-TYPE DOMAIN-CONTAINING PROTEIN"/>
    <property type="match status" value="1"/>
</dbReference>
<dbReference type="VEuPathDB" id="FungiDB:C8Q69DRAFT_309586"/>
<feature type="region of interest" description="Disordered" evidence="6">
    <location>
        <begin position="1"/>
        <end position="21"/>
    </location>
</feature>
<gene>
    <name evidence="8" type="ORF">C8Q69DRAFT_309586</name>
</gene>
<dbReference type="RefSeq" id="XP_028483556.1">
    <property type="nucleotide sequence ID" value="XM_028627235.1"/>
</dbReference>
<keyword evidence="5" id="KW-0539">Nucleus</keyword>
<dbReference type="STRING" id="264951.A0A443HQ33"/>
<protein>
    <recommendedName>
        <fullName evidence="7">Zn(2)-C6 fungal-type domain-containing protein</fullName>
    </recommendedName>
</protein>
<dbReference type="PROSITE" id="PS00463">
    <property type="entry name" value="ZN2_CY6_FUNGAL_1"/>
    <property type="match status" value="1"/>
</dbReference>
<comment type="caution">
    <text evidence="8">The sequence shown here is derived from an EMBL/GenBank/DDBJ whole genome shotgun (WGS) entry which is preliminary data.</text>
</comment>
<dbReference type="GO" id="GO:0000981">
    <property type="term" value="F:DNA-binding transcription factor activity, RNA polymerase II-specific"/>
    <property type="evidence" value="ECO:0007669"/>
    <property type="project" value="InterPro"/>
</dbReference>
<dbReference type="PROSITE" id="PS50048">
    <property type="entry name" value="ZN2_CY6_FUNGAL_2"/>
    <property type="match status" value="1"/>
</dbReference>
<evidence type="ECO:0000256" key="2">
    <source>
        <dbReference type="ARBA" id="ARBA00023015"/>
    </source>
</evidence>
<evidence type="ECO:0000256" key="3">
    <source>
        <dbReference type="ARBA" id="ARBA00023125"/>
    </source>
</evidence>
<dbReference type="GO" id="GO:0005634">
    <property type="term" value="C:nucleus"/>
    <property type="evidence" value="ECO:0007669"/>
    <property type="project" value="UniProtKB-SubCell"/>
</dbReference>
<feature type="compositionally biased region" description="Low complexity" evidence="6">
    <location>
        <begin position="115"/>
        <end position="124"/>
    </location>
</feature>
<reference evidence="8 9" key="1">
    <citation type="journal article" date="2018" name="Front. Microbiol.">
        <title>Genomic and genetic insights into a cosmopolitan fungus, Paecilomyces variotii (Eurotiales).</title>
        <authorList>
            <person name="Urquhart A.S."/>
            <person name="Mondo S.J."/>
            <person name="Makela M.R."/>
            <person name="Hane J.K."/>
            <person name="Wiebenga A."/>
            <person name="He G."/>
            <person name="Mihaltcheva S."/>
            <person name="Pangilinan J."/>
            <person name="Lipzen A."/>
            <person name="Barry K."/>
            <person name="de Vries R.P."/>
            <person name="Grigoriev I.V."/>
            <person name="Idnurm A."/>
        </authorList>
    </citation>
    <scope>NUCLEOTIDE SEQUENCE [LARGE SCALE GENOMIC DNA]</scope>
    <source>
        <strain evidence="8 9">CBS 101075</strain>
    </source>
</reference>
<feature type="domain" description="Zn(2)-C6 fungal-type" evidence="7">
    <location>
        <begin position="24"/>
        <end position="55"/>
    </location>
</feature>
<dbReference type="GeneID" id="39596512"/>
<dbReference type="AlphaFoldDB" id="A0A443HQ33"/>
<dbReference type="SMART" id="SM00066">
    <property type="entry name" value="GAL4"/>
    <property type="match status" value="1"/>
</dbReference>
<keyword evidence="3" id="KW-0238">DNA-binding</keyword>
<dbReference type="GO" id="GO:0003677">
    <property type="term" value="F:DNA binding"/>
    <property type="evidence" value="ECO:0007669"/>
    <property type="project" value="UniProtKB-KW"/>
</dbReference>